<organism evidence="2 3">
    <name type="scientific">Hyphococcus aureus</name>
    <dbReference type="NCBI Taxonomy" id="2666033"/>
    <lineage>
        <taxon>Bacteria</taxon>
        <taxon>Pseudomonadati</taxon>
        <taxon>Pseudomonadota</taxon>
        <taxon>Alphaproteobacteria</taxon>
        <taxon>Parvularculales</taxon>
        <taxon>Parvularculaceae</taxon>
        <taxon>Hyphococcus</taxon>
    </lineage>
</organism>
<protein>
    <submittedName>
        <fullName evidence="2">Copper-binding protein</fullName>
    </submittedName>
</protein>
<reference evidence="2 3" key="1">
    <citation type="submission" date="2024-09" db="EMBL/GenBank/DDBJ databases">
        <authorList>
            <person name="Zhang Z.-H."/>
        </authorList>
    </citation>
    <scope>NUCLEOTIDE SEQUENCE [LARGE SCALE GENOMIC DNA]</scope>
    <source>
        <strain evidence="2 3">HHTR114</strain>
    </source>
</reference>
<comment type="caution">
    <text evidence="2">The sequence shown here is derived from an EMBL/GenBank/DDBJ whole genome shotgun (WGS) entry which is preliminary data.</text>
</comment>
<feature type="chain" id="PRO_5046242733" evidence="1">
    <location>
        <begin position="23"/>
        <end position="159"/>
    </location>
</feature>
<dbReference type="RefSeq" id="WP_379878756.1">
    <property type="nucleotide sequence ID" value="NZ_JBHPON010000001.1"/>
</dbReference>
<dbReference type="InterPro" id="IPR042230">
    <property type="entry name" value="CusF_sf"/>
</dbReference>
<proteinExistence type="predicted"/>
<feature type="signal peptide" evidence="1">
    <location>
        <begin position="1"/>
        <end position="22"/>
    </location>
</feature>
<gene>
    <name evidence="2" type="ORF">ACFMB1_09230</name>
</gene>
<dbReference type="Pfam" id="PF11604">
    <property type="entry name" value="CusF_Ec"/>
    <property type="match status" value="1"/>
</dbReference>
<name>A0ABW1KYF1_9PROT</name>
<dbReference type="InterPro" id="IPR021647">
    <property type="entry name" value="CusF_Ec"/>
</dbReference>
<dbReference type="EMBL" id="JBHPON010000001">
    <property type="protein sequence ID" value="MFC6035723.1"/>
    <property type="molecule type" value="Genomic_DNA"/>
</dbReference>
<keyword evidence="1" id="KW-0732">Signal</keyword>
<evidence type="ECO:0000313" key="3">
    <source>
        <dbReference type="Proteomes" id="UP001596116"/>
    </source>
</evidence>
<evidence type="ECO:0000313" key="2">
    <source>
        <dbReference type="EMBL" id="MFC6035723.1"/>
    </source>
</evidence>
<accession>A0ABW1KYF1</accession>
<evidence type="ECO:0000256" key="1">
    <source>
        <dbReference type="SAM" id="SignalP"/>
    </source>
</evidence>
<sequence>MNRFSVLPLTMAASLLASAALAQGEHKMDHQGHKMEMTDKCALPMGEGVINALDVKNAKLNLTHKPIEALDWDEMTMDFSVEKIVDLAAFYEEEKVHFMLKPAKDGAWSVAMMCSLEIDAGAHTACMKAMSEEQARITAEADADCAGAAPDAGAHHGHH</sequence>
<dbReference type="Proteomes" id="UP001596116">
    <property type="component" value="Unassembled WGS sequence"/>
</dbReference>
<keyword evidence="3" id="KW-1185">Reference proteome</keyword>
<dbReference type="Gene3D" id="2.40.50.320">
    <property type="entry name" value="Copper binding periplasmic protein CusF"/>
    <property type="match status" value="1"/>
</dbReference>